<dbReference type="RefSeq" id="WP_136882882.1">
    <property type="nucleotide sequence ID" value="NZ_CP050898.1"/>
</dbReference>
<accession>A0A6H0ZMN6</accession>
<gene>
    <name evidence="1" type="ORF">FOB41_13590</name>
</gene>
<evidence type="ECO:0000313" key="2">
    <source>
        <dbReference type="Proteomes" id="UP000500870"/>
    </source>
</evidence>
<protein>
    <submittedName>
        <fullName evidence="1">Uncharacterized protein</fullName>
    </submittedName>
</protein>
<reference evidence="1 2" key="1">
    <citation type="submission" date="2020-04" db="EMBL/GenBank/DDBJ databases">
        <title>FDA dAtabase for Regulatory Grade micrObial Sequences (FDA-ARGOS): Supporting development and validation of Infectious Disease Dx tests.</title>
        <authorList>
            <person name="Sciortino C."/>
            <person name="Tallon L."/>
            <person name="Sadzewicz L."/>
            <person name="Vavikolanu K."/>
            <person name="Mehta A."/>
            <person name="Aluvathingal J."/>
            <person name="Nadendla S."/>
            <person name="Nandy P."/>
            <person name="Geyer C."/>
            <person name="Yan Y."/>
            <person name="Sichtig H."/>
        </authorList>
    </citation>
    <scope>NUCLEOTIDE SEQUENCE [LARGE SCALE GENOMIC DNA]</scope>
    <source>
        <strain evidence="1 2">FDAARGOS_633</strain>
    </source>
</reference>
<evidence type="ECO:0000313" key="1">
    <source>
        <dbReference type="EMBL" id="QIX22105.1"/>
    </source>
</evidence>
<proteinExistence type="predicted"/>
<dbReference type="Proteomes" id="UP000500870">
    <property type="component" value="Chromosome 1"/>
</dbReference>
<organism evidence="1 2">
    <name type="scientific">Agrobacterium pusense</name>
    <dbReference type="NCBI Taxonomy" id="648995"/>
    <lineage>
        <taxon>Bacteria</taxon>
        <taxon>Pseudomonadati</taxon>
        <taxon>Pseudomonadota</taxon>
        <taxon>Alphaproteobacteria</taxon>
        <taxon>Hyphomicrobiales</taxon>
        <taxon>Rhizobiaceae</taxon>
        <taxon>Rhizobium/Agrobacterium group</taxon>
        <taxon>Agrobacterium</taxon>
    </lineage>
</organism>
<dbReference type="EMBL" id="CP050898">
    <property type="protein sequence ID" value="QIX22105.1"/>
    <property type="molecule type" value="Genomic_DNA"/>
</dbReference>
<sequence>MTQAKHMYGRSKTDATRESFRRKLAHMHSVLKSWKKQGYRDNQKFPTSLSELAVWHDPDRQIYSWSSPNVTAPSNTKYEKLTKRYWWLQKKAAPHLAEKLDDTREKRIMLKLAEENARLLWANMELRAALVRAEPKNEALTRIPFPA</sequence>
<dbReference type="AlphaFoldDB" id="A0A6H0ZMN6"/>
<name>A0A6H0ZMN6_9HYPH</name>